<dbReference type="GO" id="GO:0003735">
    <property type="term" value="F:structural constituent of ribosome"/>
    <property type="evidence" value="ECO:0007669"/>
    <property type="project" value="InterPro"/>
</dbReference>
<keyword evidence="5" id="KW-1185">Reference proteome</keyword>
<dbReference type="PANTHER" id="PTHR15680:SF9">
    <property type="entry name" value="LARGE RIBOSOMAL SUBUNIT PROTEIN BL19M"/>
    <property type="match status" value="1"/>
</dbReference>
<evidence type="ECO:0000256" key="1">
    <source>
        <dbReference type="ARBA" id="ARBA00005781"/>
    </source>
</evidence>
<dbReference type="InterPro" id="IPR001857">
    <property type="entry name" value="Ribosomal_bL19"/>
</dbReference>
<dbReference type="InterPro" id="IPR038657">
    <property type="entry name" value="Ribosomal_bL19_sf"/>
</dbReference>
<keyword evidence="3" id="KW-0687">Ribonucleoprotein</keyword>
<dbReference type="VEuPathDB" id="FungiDB:TRICI_003397"/>
<keyword evidence="2" id="KW-0689">Ribosomal protein</keyword>
<accession>A0A642V917</accession>
<evidence type="ECO:0008006" key="6">
    <source>
        <dbReference type="Google" id="ProtNLM"/>
    </source>
</evidence>
<dbReference type="OrthoDB" id="432645at2759"/>
<dbReference type="Proteomes" id="UP000761534">
    <property type="component" value="Unassembled WGS sequence"/>
</dbReference>
<name>A0A642V917_9ASCO</name>
<dbReference type="EMBL" id="SWFS01000248">
    <property type="protein sequence ID" value="KAA8912679.1"/>
    <property type="molecule type" value="Genomic_DNA"/>
</dbReference>
<dbReference type="InterPro" id="IPR008991">
    <property type="entry name" value="Translation_prot_SH3-like_sf"/>
</dbReference>
<dbReference type="SUPFAM" id="SSF50104">
    <property type="entry name" value="Translation proteins SH3-like domain"/>
    <property type="match status" value="1"/>
</dbReference>
<dbReference type="PANTHER" id="PTHR15680">
    <property type="entry name" value="RIBOSOMAL PROTEIN L19"/>
    <property type="match status" value="1"/>
</dbReference>
<organism evidence="4 5">
    <name type="scientific">Trichomonascus ciferrii</name>
    <dbReference type="NCBI Taxonomy" id="44093"/>
    <lineage>
        <taxon>Eukaryota</taxon>
        <taxon>Fungi</taxon>
        <taxon>Dikarya</taxon>
        <taxon>Ascomycota</taxon>
        <taxon>Saccharomycotina</taxon>
        <taxon>Dipodascomycetes</taxon>
        <taxon>Dipodascales</taxon>
        <taxon>Trichomonascaceae</taxon>
        <taxon>Trichomonascus</taxon>
        <taxon>Trichomonascus ciferrii complex</taxon>
    </lineage>
</organism>
<dbReference type="GO" id="GO:0005762">
    <property type="term" value="C:mitochondrial large ribosomal subunit"/>
    <property type="evidence" value="ECO:0007669"/>
    <property type="project" value="TreeGrafter"/>
</dbReference>
<comment type="caution">
    <text evidence="4">The sequence shown here is derived from an EMBL/GenBank/DDBJ whole genome shotgun (WGS) entry which is preliminary data.</text>
</comment>
<dbReference type="Gene3D" id="2.30.30.790">
    <property type="match status" value="1"/>
</dbReference>
<reference evidence="4" key="1">
    <citation type="journal article" date="2019" name="G3 (Bethesda)">
        <title>Genome Assemblies of Two Rare Opportunistic Yeast Pathogens: Diutina rugosa (syn. Candida rugosa) and Trichomonascus ciferrii (syn. Candida ciferrii).</title>
        <authorList>
            <person name="Mixao V."/>
            <person name="Saus E."/>
            <person name="Hansen A.P."/>
            <person name="Lass-Florl C."/>
            <person name="Gabaldon T."/>
        </authorList>
    </citation>
    <scope>NUCLEOTIDE SEQUENCE</scope>
    <source>
        <strain evidence="4">CBS 4856</strain>
    </source>
</reference>
<dbReference type="GO" id="GO:0006412">
    <property type="term" value="P:translation"/>
    <property type="evidence" value="ECO:0007669"/>
    <property type="project" value="InterPro"/>
</dbReference>
<dbReference type="AlphaFoldDB" id="A0A642V917"/>
<gene>
    <name evidence="4" type="ORF">TRICI_003397</name>
</gene>
<comment type="similarity">
    <text evidence="1">Belongs to the bacterial ribosomal protein bL19 family.</text>
</comment>
<proteinExistence type="inferred from homology"/>
<dbReference type="Pfam" id="PF01245">
    <property type="entry name" value="Ribosomal_L19"/>
    <property type="match status" value="1"/>
</dbReference>
<evidence type="ECO:0000313" key="4">
    <source>
        <dbReference type="EMBL" id="KAA8912679.1"/>
    </source>
</evidence>
<protein>
    <recommendedName>
        <fullName evidence="6">Ribosomal protein L19</fullName>
    </recommendedName>
</protein>
<evidence type="ECO:0000256" key="2">
    <source>
        <dbReference type="ARBA" id="ARBA00022980"/>
    </source>
</evidence>
<sequence length="196" mass="21800">MKEFTNDGTNQQHPAAMFKRGLLQTVRAGSGVLRSPVVTQRAGFVIPTKKTNTIDVYKTTPRLIPKGASPLLETQKELYDEYDPKGWKRQFLDRDGGVNAGDAVRVTKADGSTFVGLALGVKRRGLGSTILLRTKVHGTAVEMTYSIYNPSITGLDIVRRAAKKKSKAKIYYIRGNVKYDAGDLDAEIRRSERRRK</sequence>
<evidence type="ECO:0000256" key="3">
    <source>
        <dbReference type="ARBA" id="ARBA00023274"/>
    </source>
</evidence>
<evidence type="ECO:0000313" key="5">
    <source>
        <dbReference type="Proteomes" id="UP000761534"/>
    </source>
</evidence>